<evidence type="ECO:0000256" key="1">
    <source>
        <dbReference type="SAM" id="SignalP"/>
    </source>
</evidence>
<feature type="chain" id="PRO_5039482713" evidence="1">
    <location>
        <begin position="28"/>
        <end position="166"/>
    </location>
</feature>
<protein>
    <submittedName>
        <fullName evidence="2">Uncharacterized protein</fullName>
    </submittedName>
</protein>
<evidence type="ECO:0000313" key="2">
    <source>
        <dbReference type="EMBL" id="KAH3810801.1"/>
    </source>
</evidence>
<comment type="caution">
    <text evidence="2">The sequence shown here is derived from an EMBL/GenBank/DDBJ whole genome shotgun (WGS) entry which is preliminary data.</text>
</comment>
<dbReference type="Proteomes" id="UP000828390">
    <property type="component" value="Unassembled WGS sequence"/>
</dbReference>
<organism evidence="2 3">
    <name type="scientific">Dreissena polymorpha</name>
    <name type="common">Zebra mussel</name>
    <name type="synonym">Mytilus polymorpha</name>
    <dbReference type="NCBI Taxonomy" id="45954"/>
    <lineage>
        <taxon>Eukaryota</taxon>
        <taxon>Metazoa</taxon>
        <taxon>Spiralia</taxon>
        <taxon>Lophotrochozoa</taxon>
        <taxon>Mollusca</taxon>
        <taxon>Bivalvia</taxon>
        <taxon>Autobranchia</taxon>
        <taxon>Heteroconchia</taxon>
        <taxon>Euheterodonta</taxon>
        <taxon>Imparidentia</taxon>
        <taxon>Neoheterodontei</taxon>
        <taxon>Myida</taxon>
        <taxon>Dreissenoidea</taxon>
        <taxon>Dreissenidae</taxon>
        <taxon>Dreissena</taxon>
    </lineage>
</organism>
<dbReference type="AlphaFoldDB" id="A0A9D4JFF5"/>
<sequence length="166" mass="18133">MAPFCASRTAFLTFGILFGLSAGSASSLHCPLVPNLFGVAQIADFSGINMFFSAVAAFTGLPAADRCVHNAPYDAATRSLSYKTDVYTMPHMKLLLVVYPIRPVFTQCPIQRSFSESILKDRCLHNAPYEAVTRGLSYKTGVYTMPHTTLLLGAYPIRPVFTQCPI</sequence>
<dbReference type="EMBL" id="JAIWYP010000006">
    <property type="protein sequence ID" value="KAH3810801.1"/>
    <property type="molecule type" value="Genomic_DNA"/>
</dbReference>
<accession>A0A9D4JFF5</accession>
<evidence type="ECO:0000313" key="3">
    <source>
        <dbReference type="Proteomes" id="UP000828390"/>
    </source>
</evidence>
<keyword evidence="3" id="KW-1185">Reference proteome</keyword>
<name>A0A9D4JFF5_DREPO</name>
<keyword evidence="1" id="KW-0732">Signal</keyword>
<reference evidence="2" key="1">
    <citation type="journal article" date="2019" name="bioRxiv">
        <title>The Genome of the Zebra Mussel, Dreissena polymorpha: A Resource for Invasive Species Research.</title>
        <authorList>
            <person name="McCartney M.A."/>
            <person name="Auch B."/>
            <person name="Kono T."/>
            <person name="Mallez S."/>
            <person name="Zhang Y."/>
            <person name="Obille A."/>
            <person name="Becker A."/>
            <person name="Abrahante J.E."/>
            <person name="Garbe J."/>
            <person name="Badalamenti J.P."/>
            <person name="Herman A."/>
            <person name="Mangelson H."/>
            <person name="Liachko I."/>
            <person name="Sullivan S."/>
            <person name="Sone E.D."/>
            <person name="Koren S."/>
            <person name="Silverstein K.A.T."/>
            <person name="Beckman K.B."/>
            <person name="Gohl D.M."/>
        </authorList>
    </citation>
    <scope>NUCLEOTIDE SEQUENCE</scope>
    <source>
        <strain evidence="2">Duluth1</strain>
        <tissue evidence="2">Whole animal</tissue>
    </source>
</reference>
<feature type="signal peptide" evidence="1">
    <location>
        <begin position="1"/>
        <end position="27"/>
    </location>
</feature>
<proteinExistence type="predicted"/>
<gene>
    <name evidence="2" type="ORF">DPMN_139199</name>
</gene>
<reference evidence="2" key="2">
    <citation type="submission" date="2020-11" db="EMBL/GenBank/DDBJ databases">
        <authorList>
            <person name="McCartney M.A."/>
            <person name="Auch B."/>
            <person name="Kono T."/>
            <person name="Mallez S."/>
            <person name="Becker A."/>
            <person name="Gohl D.M."/>
            <person name="Silverstein K.A.T."/>
            <person name="Koren S."/>
            <person name="Bechman K.B."/>
            <person name="Herman A."/>
            <person name="Abrahante J.E."/>
            <person name="Garbe J."/>
        </authorList>
    </citation>
    <scope>NUCLEOTIDE SEQUENCE</scope>
    <source>
        <strain evidence="2">Duluth1</strain>
        <tissue evidence="2">Whole animal</tissue>
    </source>
</reference>